<dbReference type="OrthoDB" id="2835068at2"/>
<name>A0A2W0HBL1_9BACI</name>
<dbReference type="Gene3D" id="3.30.750.24">
    <property type="entry name" value="STAS domain"/>
    <property type="match status" value="1"/>
</dbReference>
<dbReference type="Gene3D" id="3.30.450.20">
    <property type="entry name" value="PAS domain"/>
    <property type="match status" value="1"/>
</dbReference>
<dbReference type="InterPro" id="IPR036513">
    <property type="entry name" value="STAS_dom_sf"/>
</dbReference>
<dbReference type="Proteomes" id="UP000248066">
    <property type="component" value="Unassembled WGS sequence"/>
</dbReference>
<dbReference type="PANTHER" id="PTHR33745">
    <property type="entry name" value="RSBT ANTAGONIST PROTEIN RSBS-RELATED"/>
    <property type="match status" value="1"/>
</dbReference>
<reference evidence="1 2" key="1">
    <citation type="submission" date="2017-10" db="EMBL/GenBank/DDBJ databases">
        <title>Bacillus sp. nov., a halophilic bacterium isolated from a Yangshapao Lake.</title>
        <authorList>
            <person name="Wang H."/>
        </authorList>
    </citation>
    <scope>NUCLEOTIDE SEQUENCE [LARGE SCALE GENOMIC DNA]</scope>
    <source>
        <strain evidence="1 2">YSP-3</strain>
    </source>
</reference>
<protein>
    <recommendedName>
        <fullName evidence="3">STAS domain-containing protein</fullName>
    </recommendedName>
</protein>
<dbReference type="RefSeq" id="WP_110516438.1">
    <property type="nucleotide sequence ID" value="NZ_PDOF01000001.1"/>
</dbReference>
<evidence type="ECO:0000313" key="2">
    <source>
        <dbReference type="Proteomes" id="UP000248066"/>
    </source>
</evidence>
<proteinExistence type="predicted"/>
<dbReference type="CDD" id="cd07041">
    <property type="entry name" value="STAS_RsbR_RsbS_like"/>
    <property type="match status" value="1"/>
</dbReference>
<dbReference type="SUPFAM" id="SSF52091">
    <property type="entry name" value="SpoIIaa-like"/>
    <property type="match status" value="1"/>
</dbReference>
<dbReference type="EMBL" id="PDOF01000001">
    <property type="protein sequence ID" value="PYZ97400.1"/>
    <property type="molecule type" value="Genomic_DNA"/>
</dbReference>
<organism evidence="1 2">
    <name type="scientific">Alteribacter lacisalsi</name>
    <dbReference type="NCBI Taxonomy" id="2045244"/>
    <lineage>
        <taxon>Bacteria</taxon>
        <taxon>Bacillati</taxon>
        <taxon>Bacillota</taxon>
        <taxon>Bacilli</taxon>
        <taxon>Bacillales</taxon>
        <taxon>Bacillaceae</taxon>
        <taxon>Alteribacter</taxon>
    </lineage>
</organism>
<evidence type="ECO:0008006" key="3">
    <source>
        <dbReference type="Google" id="ProtNLM"/>
    </source>
</evidence>
<keyword evidence="2" id="KW-1185">Reference proteome</keyword>
<evidence type="ECO:0000313" key="1">
    <source>
        <dbReference type="EMBL" id="PYZ97400.1"/>
    </source>
</evidence>
<gene>
    <name evidence="1" type="ORF">CR205_02010</name>
</gene>
<sequence>MQKQVSEALDYERLFDHLPDNIFIINQACELKWMNRQAVELVKDFLNYLPVETPEELIGFPVASLHEFNSMFHKIIEKDRFPYRKTVTIFGYIADLHIDKLFTPEGDHTGCVLFWRDVTKEKEKERRSERLIEEISTPILPVVIEKALFAPLIGTFDEIRLDHLRNKVLSKISETGAEYIIFDFSGITAIEDGSLVSEFTKLQEVVQLMGAQAYFTGFQTSLVKDFVANGMKFNDKTFAHYRQAITHILHLEGLEITPKRNEKA</sequence>
<comment type="caution">
    <text evidence="1">The sequence shown here is derived from an EMBL/GenBank/DDBJ whole genome shotgun (WGS) entry which is preliminary data.</text>
</comment>
<dbReference type="AlphaFoldDB" id="A0A2W0HBL1"/>
<dbReference type="InterPro" id="IPR051932">
    <property type="entry name" value="Bact_StressResp_Reg"/>
</dbReference>
<accession>A0A2W0HBL1</accession>